<dbReference type="InterPro" id="IPR000835">
    <property type="entry name" value="HTH_MarR-typ"/>
</dbReference>
<dbReference type="EMBL" id="APQG01000036">
    <property type="protein sequence ID" value="ENV94565.1"/>
    <property type="molecule type" value="Genomic_DNA"/>
</dbReference>
<name>N9EP90_ACIBZ</name>
<dbReference type="SMART" id="SM00347">
    <property type="entry name" value="HTH_MARR"/>
    <property type="match status" value="1"/>
</dbReference>
<accession>N9EP90</accession>
<dbReference type="Proteomes" id="UP000013251">
    <property type="component" value="Unassembled WGS sequence"/>
</dbReference>
<organism evidence="5 6">
    <name type="scientific">Acinetobacter bereziniae LMG 1003 = CIP 70.12</name>
    <dbReference type="NCBI Taxonomy" id="981324"/>
    <lineage>
        <taxon>Bacteria</taxon>
        <taxon>Pseudomonadati</taxon>
        <taxon>Pseudomonadota</taxon>
        <taxon>Gammaproteobacteria</taxon>
        <taxon>Moraxellales</taxon>
        <taxon>Moraxellaceae</taxon>
        <taxon>Acinetobacter</taxon>
    </lineage>
</organism>
<keyword evidence="3" id="KW-0804">Transcription</keyword>
<evidence type="ECO:0000313" key="5">
    <source>
        <dbReference type="EMBL" id="ENV94565.1"/>
    </source>
</evidence>
<dbReference type="PATRIC" id="fig|1217650.3.peg.2699"/>
<gene>
    <name evidence="5" type="ORF">F938_02750</name>
</gene>
<dbReference type="GO" id="GO:0003677">
    <property type="term" value="F:DNA binding"/>
    <property type="evidence" value="ECO:0007669"/>
    <property type="project" value="UniProtKB-KW"/>
</dbReference>
<dbReference type="SUPFAM" id="SSF46785">
    <property type="entry name" value="Winged helix' DNA-binding domain"/>
    <property type="match status" value="1"/>
</dbReference>
<dbReference type="PANTHER" id="PTHR42756:SF1">
    <property type="entry name" value="TRANSCRIPTIONAL REPRESSOR OF EMRAB OPERON"/>
    <property type="match status" value="1"/>
</dbReference>
<dbReference type="HOGENOM" id="CLU_083287_27_3_6"/>
<dbReference type="PROSITE" id="PS01117">
    <property type="entry name" value="HTH_MARR_1"/>
    <property type="match status" value="1"/>
</dbReference>
<evidence type="ECO:0000256" key="2">
    <source>
        <dbReference type="ARBA" id="ARBA00023125"/>
    </source>
</evidence>
<evidence type="ECO:0000256" key="1">
    <source>
        <dbReference type="ARBA" id="ARBA00023015"/>
    </source>
</evidence>
<proteinExistence type="predicted"/>
<dbReference type="PANTHER" id="PTHR42756">
    <property type="entry name" value="TRANSCRIPTIONAL REGULATOR, MARR"/>
    <property type="match status" value="1"/>
</dbReference>
<keyword evidence="6" id="KW-1185">Reference proteome</keyword>
<comment type="caution">
    <text evidence="5">The sequence shown here is derived from an EMBL/GenBank/DDBJ whole genome shotgun (WGS) entry which is preliminary data.</text>
</comment>
<dbReference type="Gene3D" id="1.10.10.10">
    <property type="entry name" value="Winged helix-like DNA-binding domain superfamily/Winged helix DNA-binding domain"/>
    <property type="match status" value="1"/>
</dbReference>
<dbReference type="AlphaFoldDB" id="N9EP90"/>
<reference evidence="5 6" key="1">
    <citation type="submission" date="2013-02" db="EMBL/GenBank/DDBJ databases">
        <title>The Genome Sequence of Acinetobacter bereziniae CIP 70.12.</title>
        <authorList>
            <consortium name="The Broad Institute Genome Sequencing Platform"/>
            <consortium name="The Broad Institute Genome Sequencing Center for Infectious Disease"/>
            <person name="Cerqueira G."/>
            <person name="Feldgarden M."/>
            <person name="Courvalin P."/>
            <person name="Perichon B."/>
            <person name="Grillot-Courvalin C."/>
            <person name="Clermont D."/>
            <person name="Rocha E."/>
            <person name="Yoon E.-J."/>
            <person name="Nemec A."/>
            <person name="Walker B."/>
            <person name="Young S.K."/>
            <person name="Zeng Q."/>
            <person name="Gargeya S."/>
            <person name="Fitzgerald M."/>
            <person name="Haas B."/>
            <person name="Abouelleil A."/>
            <person name="Alvarado L."/>
            <person name="Arachchi H.M."/>
            <person name="Berlin A.M."/>
            <person name="Chapman S.B."/>
            <person name="Dewar J."/>
            <person name="Goldberg J."/>
            <person name="Griggs A."/>
            <person name="Gujja S."/>
            <person name="Hansen M."/>
            <person name="Howarth C."/>
            <person name="Imamovic A."/>
            <person name="Larimer J."/>
            <person name="McCowan C."/>
            <person name="Murphy C."/>
            <person name="Neiman D."/>
            <person name="Pearson M."/>
            <person name="Priest M."/>
            <person name="Roberts A."/>
            <person name="Saif S."/>
            <person name="Shea T."/>
            <person name="Sisk P."/>
            <person name="Sykes S."/>
            <person name="Wortman J."/>
            <person name="Nusbaum C."/>
            <person name="Birren B."/>
        </authorList>
    </citation>
    <scope>NUCLEOTIDE SEQUENCE [LARGE SCALE GENOMIC DNA]</scope>
    <source>
        <strain evidence="5 6">CIP 70.12</strain>
    </source>
</reference>
<sequence length="170" mass="18986">MAANKMKLEQKYRALLDEASKQNIANLESIKLCFQTLSLASLIDHDCAMQLAPHGLTEGRFIVLFLLDASPQGLAPKDIADKAGITRATVTGLLDGLERDELIIRHADHDDRRALKIHLTKQGKQTAKTVFGQHSRWIAQIFGNLTIQERIQLTALLEKVSQNLIHEKEA</sequence>
<feature type="domain" description="HTH marR-type" evidence="4">
    <location>
        <begin position="1"/>
        <end position="162"/>
    </location>
</feature>
<keyword evidence="1" id="KW-0805">Transcription regulation</keyword>
<evidence type="ECO:0000259" key="4">
    <source>
        <dbReference type="PROSITE" id="PS50995"/>
    </source>
</evidence>
<protein>
    <recommendedName>
        <fullName evidence="4">HTH marR-type domain-containing protein</fullName>
    </recommendedName>
</protein>
<dbReference type="PROSITE" id="PS50995">
    <property type="entry name" value="HTH_MARR_2"/>
    <property type="match status" value="1"/>
</dbReference>
<dbReference type="Pfam" id="PF01047">
    <property type="entry name" value="MarR"/>
    <property type="match status" value="1"/>
</dbReference>
<dbReference type="InterPro" id="IPR036388">
    <property type="entry name" value="WH-like_DNA-bd_sf"/>
</dbReference>
<dbReference type="PRINTS" id="PR00598">
    <property type="entry name" value="HTHMARR"/>
</dbReference>
<evidence type="ECO:0000313" key="6">
    <source>
        <dbReference type="Proteomes" id="UP000013251"/>
    </source>
</evidence>
<dbReference type="InterPro" id="IPR023187">
    <property type="entry name" value="Tscrpt_reg_MarR-type_CS"/>
</dbReference>
<dbReference type="GO" id="GO:0003700">
    <property type="term" value="F:DNA-binding transcription factor activity"/>
    <property type="evidence" value="ECO:0007669"/>
    <property type="project" value="InterPro"/>
</dbReference>
<dbReference type="InterPro" id="IPR036390">
    <property type="entry name" value="WH_DNA-bd_sf"/>
</dbReference>
<keyword evidence="2" id="KW-0238">DNA-binding</keyword>
<evidence type="ECO:0000256" key="3">
    <source>
        <dbReference type="ARBA" id="ARBA00023163"/>
    </source>
</evidence>